<protein>
    <submittedName>
        <fullName evidence="1">Uncharacterized protein</fullName>
    </submittedName>
</protein>
<dbReference type="EMBL" id="SNVV01000040">
    <property type="protein sequence ID" value="TDN43514.1"/>
    <property type="molecule type" value="Genomic_DNA"/>
</dbReference>
<dbReference type="RefSeq" id="WP_133595216.1">
    <property type="nucleotide sequence ID" value="NZ_SNVV01000040.1"/>
</dbReference>
<evidence type="ECO:0000313" key="1">
    <source>
        <dbReference type="EMBL" id="TDN43514.1"/>
    </source>
</evidence>
<accession>A0A4R6DGT8</accession>
<evidence type="ECO:0000313" key="2">
    <source>
        <dbReference type="Proteomes" id="UP000295129"/>
    </source>
</evidence>
<name>A0A4R6DGT8_9RHOO</name>
<dbReference type="AlphaFoldDB" id="A0A4R6DGT8"/>
<proteinExistence type="predicted"/>
<dbReference type="OrthoDB" id="6058455at2"/>
<reference evidence="1 2" key="1">
    <citation type="submission" date="2019-03" db="EMBL/GenBank/DDBJ databases">
        <title>Genomic Encyclopedia of Type Strains, Phase IV (KMG-IV): sequencing the most valuable type-strain genomes for metagenomic binning, comparative biology and taxonomic classification.</title>
        <authorList>
            <person name="Goeker M."/>
        </authorList>
    </citation>
    <scope>NUCLEOTIDE SEQUENCE [LARGE SCALE GENOMIC DNA]</scope>
    <source>
        <strain evidence="1 2">DSM 12121</strain>
    </source>
</reference>
<comment type="caution">
    <text evidence="1">The sequence shown here is derived from an EMBL/GenBank/DDBJ whole genome shotgun (WGS) entry which is preliminary data.</text>
</comment>
<organism evidence="1 2">
    <name type="scientific">Azoarcus indigens</name>
    <dbReference type="NCBI Taxonomy" id="29545"/>
    <lineage>
        <taxon>Bacteria</taxon>
        <taxon>Pseudomonadati</taxon>
        <taxon>Pseudomonadota</taxon>
        <taxon>Betaproteobacteria</taxon>
        <taxon>Rhodocyclales</taxon>
        <taxon>Zoogloeaceae</taxon>
        <taxon>Azoarcus</taxon>
    </lineage>
</organism>
<dbReference type="Proteomes" id="UP000295129">
    <property type="component" value="Unassembled WGS sequence"/>
</dbReference>
<keyword evidence="2" id="KW-1185">Reference proteome</keyword>
<sequence length="320" mass="35709">MSSFPSRAVEVWKSSSAQTISPIQGAFSFEVLQTVMVPQTLQFLAECAMGPAQEFGPIASAFIQGMRYADPTKPGLLFWRSFQNADELFAFDPESLSEAIRQLELHTDINLTFGRVSYLADVGRGPELPLWILSRLPFARGVAFEIEERGAARGSLEGGDFQLSDKARVAQQHYSTGMSLLAGEDSVSGLVDAAFMQFYLATEAVLERHERGEALQQGPLLFGAEFDENLRKIVSHVYIARHRFFGHAHPKYLKGLLDTDTAFDIGKQTLVARWCARRLLELELKRPLLKREMRLYPGPRQSVAFFGDAASLQSEFALPQ</sequence>
<gene>
    <name evidence="1" type="ORF">C7389_14018</name>
</gene>